<proteinExistence type="predicted"/>
<gene>
    <name evidence="1" type="ordered locus">Bd2443</name>
</gene>
<organism evidence="1 2">
    <name type="scientific">Bdellovibrio bacteriovorus (strain ATCC 15356 / DSM 50701 / NCIMB 9529 / HD100)</name>
    <dbReference type="NCBI Taxonomy" id="264462"/>
    <lineage>
        <taxon>Bacteria</taxon>
        <taxon>Pseudomonadati</taxon>
        <taxon>Bdellovibrionota</taxon>
        <taxon>Bdellovibrionia</taxon>
        <taxon>Bdellovibrionales</taxon>
        <taxon>Pseudobdellovibrionaceae</taxon>
        <taxon>Bdellovibrio</taxon>
    </lineage>
</organism>
<dbReference type="KEGG" id="bba:Bd2443"/>
<keyword evidence="2" id="KW-1185">Reference proteome</keyword>
<protein>
    <submittedName>
        <fullName evidence="1">Uncharacterized protein</fullName>
    </submittedName>
</protein>
<dbReference type="EMBL" id="BX842652">
    <property type="protein sequence ID" value="CAE80256.1"/>
    <property type="molecule type" value="Genomic_DNA"/>
</dbReference>
<name>Q6MKF1_BDEBA</name>
<dbReference type="Proteomes" id="UP000008080">
    <property type="component" value="Chromosome"/>
</dbReference>
<evidence type="ECO:0000313" key="1">
    <source>
        <dbReference type="EMBL" id="CAE80256.1"/>
    </source>
</evidence>
<dbReference type="HOGENOM" id="CLU_651613_0_0_7"/>
<reference evidence="1 2" key="1">
    <citation type="journal article" date="2004" name="Science">
        <title>A predator unmasked: life cycle of Bdellovibrio bacteriovorus from a genomic perspective.</title>
        <authorList>
            <person name="Rendulic S."/>
            <person name="Jagtap P."/>
            <person name="Rosinus A."/>
            <person name="Eppinger M."/>
            <person name="Baar C."/>
            <person name="Lanz C."/>
            <person name="Keller H."/>
            <person name="Lambert C."/>
            <person name="Evans K.J."/>
            <person name="Goesmann A."/>
            <person name="Meyer F."/>
            <person name="Sockett R.E."/>
            <person name="Schuster S.C."/>
        </authorList>
    </citation>
    <scope>NUCLEOTIDE SEQUENCE [LARGE SCALE GENOMIC DNA]</scope>
    <source>
        <strain evidence="2">ATCC 15356 / DSM 50701 / NCIMB 9529 / HD100</strain>
    </source>
</reference>
<dbReference type="STRING" id="264462.Bd2443"/>
<accession>Q6MKF1</accession>
<evidence type="ECO:0000313" key="2">
    <source>
        <dbReference type="Proteomes" id="UP000008080"/>
    </source>
</evidence>
<dbReference type="AlphaFoldDB" id="Q6MKF1"/>
<sequence length="475" mass="52627">MPGDFLHLHCVIEWSGFASLSLWDFGRGCFCFVNLWEFIKSCFETADNFFMKLAIKRWGVFLLIPLILGVSSGGVVELEGYFNARYSANFLKSTRNVKFVMPPGTRGKIEETKQFSSGNYGLKVEVLSGKHKGEKVWVYYKPSDPGMKLFENAEAAGEALASADVEKAKSAETTRKTEALRVPAAAEKAEEKQVVQELNQQIRDANKKVQETKPCDGCEVAKVQARDAIANDAAKVVSQFTARASSDAPVLRPPTRTVNPYGIRPTRCRTVGTYDSCVFEGDTAEGKFKLRNMGPNKVVSKGEYRIREWSFEYEAGARQDIGISISDSPNATVSHTQESYIMLFPRKTLPHIRVEGNRQIVTLPTGETVTYNAQTREVIGGAFSEDGPMTGGGKILAPAKVSYRGNGVMVRVDRRGEEPRLLANGTATVTKQGKSCKVPVRDLWPNQAQNSPVHFKYFSDSDFDSYLKRKCGFGL</sequence>